<keyword evidence="3" id="KW-1185">Reference proteome</keyword>
<dbReference type="OrthoDB" id="1731983at2759"/>
<dbReference type="CDD" id="cd08948">
    <property type="entry name" value="5beta-POR_like_SDR_a"/>
    <property type="match status" value="1"/>
</dbReference>
<proteinExistence type="predicted"/>
<dbReference type="Gene3D" id="3.40.50.720">
    <property type="entry name" value="NAD(P)-binding Rossmann-like Domain"/>
    <property type="match status" value="1"/>
</dbReference>
<dbReference type="Proteomes" id="UP001055219">
    <property type="component" value="Unassembled WGS sequence"/>
</dbReference>
<dbReference type="RefSeq" id="XP_051361686.1">
    <property type="nucleotide sequence ID" value="XM_051506996.1"/>
</dbReference>
<protein>
    <submittedName>
        <fullName evidence="2">3-oxo-Delta-steroid 5-beta-reductase-like protein</fullName>
    </submittedName>
</protein>
<name>A0A9Q0BDR4_9HYPO</name>
<evidence type="ECO:0000259" key="1">
    <source>
        <dbReference type="Pfam" id="PF22917"/>
    </source>
</evidence>
<dbReference type="Pfam" id="PF22917">
    <property type="entry name" value="PRISE"/>
    <property type="match status" value="1"/>
</dbReference>
<reference evidence="2" key="1">
    <citation type="journal article" date="2021" name="J Fungi (Basel)">
        <title>Genomic and Metabolomic Analyses of the Marine Fungus Emericellopsis cladophorae: Insights into Saltwater Adaptability Mechanisms and Its Biosynthetic Potential.</title>
        <authorList>
            <person name="Goncalves M.F.M."/>
            <person name="Hilario S."/>
            <person name="Van de Peer Y."/>
            <person name="Esteves A.C."/>
            <person name="Alves A."/>
        </authorList>
    </citation>
    <scope>NUCLEOTIDE SEQUENCE</scope>
    <source>
        <strain evidence="2">MUM 19.33</strain>
    </source>
</reference>
<evidence type="ECO:0000313" key="2">
    <source>
        <dbReference type="EMBL" id="KAI6780830.1"/>
    </source>
</evidence>
<dbReference type="AlphaFoldDB" id="A0A9Q0BDR4"/>
<dbReference type="InterPro" id="IPR055222">
    <property type="entry name" value="PRISE-like_Rossmann-fold"/>
</dbReference>
<evidence type="ECO:0000313" key="3">
    <source>
        <dbReference type="Proteomes" id="UP001055219"/>
    </source>
</evidence>
<dbReference type="InterPro" id="IPR036291">
    <property type="entry name" value="NAD(P)-bd_dom_sf"/>
</dbReference>
<dbReference type="SUPFAM" id="SSF51735">
    <property type="entry name" value="NAD(P)-binding Rossmann-fold domains"/>
    <property type="match status" value="1"/>
</dbReference>
<comment type="caution">
    <text evidence="2">The sequence shown here is derived from an EMBL/GenBank/DDBJ whole genome shotgun (WGS) entry which is preliminary data.</text>
</comment>
<dbReference type="PANTHER" id="PTHR32487">
    <property type="entry name" value="3-OXO-DELTA(4,5)-STEROID 5-BETA-REDUCTASE"/>
    <property type="match status" value="1"/>
</dbReference>
<gene>
    <name evidence="2" type="ORF">J7T54_007309</name>
</gene>
<feature type="domain" description="PRISE-like Rossmann-fold" evidence="1">
    <location>
        <begin position="21"/>
        <end position="403"/>
    </location>
</feature>
<reference evidence="2" key="2">
    <citation type="submission" date="2022-07" db="EMBL/GenBank/DDBJ databases">
        <authorList>
            <person name="Goncalves M.F.M."/>
            <person name="Hilario S."/>
            <person name="Van De Peer Y."/>
            <person name="Esteves A.C."/>
            <person name="Alves A."/>
        </authorList>
    </citation>
    <scope>NUCLEOTIDE SEQUENCE</scope>
    <source>
        <strain evidence="2">MUM 19.33</strain>
    </source>
</reference>
<dbReference type="EMBL" id="JAGIXG020000027">
    <property type="protein sequence ID" value="KAI6780830.1"/>
    <property type="molecule type" value="Genomic_DNA"/>
</dbReference>
<dbReference type="PANTHER" id="PTHR32487:SF8">
    <property type="entry name" value="NAD-DEPENDENT EPIMERASE_DEHYDRATASE DOMAIN-CONTAINING PROTEIN"/>
    <property type="match status" value="1"/>
</dbReference>
<accession>A0A9Q0BDR4</accession>
<sequence>MAKIDNLIACEVNQERQAPTLVFGASGVSGWAFVNEILNDYPQKSVWSGVHALTNRPLDPQAALWPKDERLTVTSGINLLEGSQQNVEHKLAAIPGIKNVTHVVYLAFKASTDTAVEVKDNIEMFKRAITAVDRLCPSLAFVVNQTGSKTYGCHLLHDRPEYLKPPFKEDGPRLGPPGSETIFYTTQLEWLTGFAKEKTWSWAETRPDIIIGFVPNQNFYSLGMALGFFLALYREKHGAGAECPFPGTDASWKAKCQDSSSDMIARQTIHIMLSPKTTKGQAFNVADERKASTWEDKWPVLCSLFSLNGVKTPHDNPIEVRKFIKENYATWEAMEEKYGLVKGQADNSRVIPGFEYFLLTMFDLDRQFDMSRVYDELGFDEERSVKETWERVFARMAKAKLIPTTSK</sequence>
<organism evidence="2 3">
    <name type="scientific">Emericellopsis cladophorae</name>
    <dbReference type="NCBI Taxonomy" id="2686198"/>
    <lineage>
        <taxon>Eukaryota</taxon>
        <taxon>Fungi</taxon>
        <taxon>Dikarya</taxon>
        <taxon>Ascomycota</taxon>
        <taxon>Pezizomycotina</taxon>
        <taxon>Sordariomycetes</taxon>
        <taxon>Hypocreomycetidae</taxon>
        <taxon>Hypocreales</taxon>
        <taxon>Bionectriaceae</taxon>
        <taxon>Emericellopsis</taxon>
    </lineage>
</organism>
<dbReference type="GeneID" id="75833785"/>